<protein>
    <recommendedName>
        <fullName evidence="6">Peptidase M16</fullName>
    </recommendedName>
</protein>
<reference evidence="4 5" key="1">
    <citation type="journal article" date="2015" name="Microbiome">
        <title>Genomic resolution of linkages in carbon, nitrogen, and sulfur cycling among widespread estuary sediment bacteria.</title>
        <authorList>
            <person name="Baker B.J."/>
            <person name="Lazar C.S."/>
            <person name="Teske A.P."/>
            <person name="Dick G.J."/>
        </authorList>
    </citation>
    <scope>NUCLEOTIDE SEQUENCE [LARGE SCALE GENOMIC DNA]</scope>
    <source>
        <strain evidence="4">SM23_40</strain>
    </source>
</reference>
<evidence type="ECO:0000313" key="5">
    <source>
        <dbReference type="Proteomes" id="UP000051717"/>
    </source>
</evidence>
<dbReference type="InterPro" id="IPR011765">
    <property type="entry name" value="Pept_M16_N"/>
</dbReference>
<evidence type="ECO:0000256" key="1">
    <source>
        <dbReference type="ARBA" id="ARBA00007261"/>
    </source>
</evidence>
<dbReference type="GO" id="GO:0046872">
    <property type="term" value="F:metal ion binding"/>
    <property type="evidence" value="ECO:0007669"/>
    <property type="project" value="InterPro"/>
</dbReference>
<comment type="caution">
    <text evidence="4">The sequence shown here is derived from an EMBL/GenBank/DDBJ whole genome shotgun (WGS) entry which is preliminary data.</text>
</comment>
<dbReference type="SUPFAM" id="SSF63411">
    <property type="entry name" value="LuxS/MPP-like metallohydrolase"/>
    <property type="match status" value="4"/>
</dbReference>
<dbReference type="AlphaFoldDB" id="A0A0S8GEL1"/>
<sequence length="891" mass="98310">MNVIRVLLAVGLIAATVLVGTSTAEDMTRVVLDNGLTVIVKEAHAAPVVAILSGAKVGSAVTEPESLIGISHFVEHMYFKGTESRGVGQIAQEVHGLGGYLNGFTYPGGTNYIIILPSRHFDLGLEIQADAMMHATIPEEAVDHEREVVLHEEKAALDNPWGYSWVKLYELAFTEHHYGVTIEEYEDVLANLTREDLVSWYQTYYKPNNMIVAVVGDVETEDVLAKVRKVYREAEPGEIAFFRSPPEPEQEGMRVGWYEGDIEYSFLRIGFHTPDVNHEDSYALDVLATILGQGRASRLQRVVKEEKGLVTSIGSYNSTDLDESVFTVFAELESQNLGEALDAVVEEIEQLKRSPVSVGELRQARAQVETEHRMGNETVEDQAIWLIIGEQYGDYRLFDRFYERIQRVTREDVRRVAQKYLTVDNCTVVAYVPTGETVPEQDLSAADLEGRLSRTMASVAVEPSPDEWVTEKVNLDNGITLLLKENHAVPLVSVAILAPGGVKYERESNNGISNLMQEVLVKGTEKRSAEKLADELAALGAALEPHVDHEYVGCLLNIGSENLEDGVEILADIVLHPAFDPKEIEKEKQEIAAEIRIGKSQLLSHSLELCDQAVYGGHPYGLAVEGSEESIGRLGQADLRAWHRKFYLANTLVVAVVGDIDREAVEAIVEDAFAPMRPGKLPKLRLRPTERPEIPREIAEAQEKRQTHLVVGMPGPGIGDPDYYAFQVLNDALTGMGSRLFVNLRDAKGLAYTVFSYLDAHADGAAFKIYIGTDPLQEEEAKAGILEELRAVRDEGLTKEEFARGRKHLIGSRDVRLQTNSSQALLYARTEAMGIGFEVVDLYQERIAGVTEEDVARVAKKYLDLDRYSVGVVRGAAAEAAGATQGGAATR</sequence>
<proteinExistence type="inferred from homology"/>
<feature type="domain" description="Peptidase M16 C-terminal" evidence="3">
    <location>
        <begin position="637"/>
        <end position="807"/>
    </location>
</feature>
<dbReference type="PANTHER" id="PTHR11851:SF49">
    <property type="entry name" value="MITOCHONDRIAL-PROCESSING PEPTIDASE SUBUNIT ALPHA"/>
    <property type="match status" value="1"/>
</dbReference>
<dbReference type="Pfam" id="PF00675">
    <property type="entry name" value="Peptidase_M16"/>
    <property type="match status" value="2"/>
</dbReference>
<evidence type="ECO:0000313" key="4">
    <source>
        <dbReference type="EMBL" id="KPK71161.1"/>
    </source>
</evidence>
<evidence type="ECO:0000259" key="3">
    <source>
        <dbReference type="Pfam" id="PF05193"/>
    </source>
</evidence>
<comment type="similarity">
    <text evidence="1">Belongs to the peptidase M16 family.</text>
</comment>
<accession>A0A0S8GEL1</accession>
<evidence type="ECO:0008006" key="6">
    <source>
        <dbReference type="Google" id="ProtNLM"/>
    </source>
</evidence>
<dbReference type="PANTHER" id="PTHR11851">
    <property type="entry name" value="METALLOPROTEASE"/>
    <property type="match status" value="1"/>
</dbReference>
<dbReference type="InterPro" id="IPR050361">
    <property type="entry name" value="MPP/UQCRC_Complex"/>
</dbReference>
<dbReference type="InterPro" id="IPR011249">
    <property type="entry name" value="Metalloenz_LuxS/M16"/>
</dbReference>
<feature type="domain" description="Peptidase M16 N-terminal" evidence="2">
    <location>
        <begin position="482"/>
        <end position="624"/>
    </location>
</feature>
<name>A0A0S8GEL1_UNCT6</name>
<dbReference type="Gene3D" id="3.30.830.10">
    <property type="entry name" value="Metalloenzyme, LuxS/M16 peptidase-like"/>
    <property type="match status" value="4"/>
</dbReference>
<dbReference type="InterPro" id="IPR007863">
    <property type="entry name" value="Peptidase_M16_C"/>
</dbReference>
<feature type="domain" description="Peptidase M16 C-terminal" evidence="3">
    <location>
        <begin position="191"/>
        <end position="367"/>
    </location>
</feature>
<gene>
    <name evidence="4" type="ORF">AMJ82_01705</name>
</gene>
<dbReference type="EMBL" id="LJUI01000007">
    <property type="protein sequence ID" value="KPK71161.1"/>
    <property type="molecule type" value="Genomic_DNA"/>
</dbReference>
<feature type="domain" description="Peptidase M16 N-terminal" evidence="2">
    <location>
        <begin position="42"/>
        <end position="174"/>
    </location>
</feature>
<dbReference type="Pfam" id="PF05193">
    <property type="entry name" value="Peptidase_M16_C"/>
    <property type="match status" value="2"/>
</dbReference>
<evidence type="ECO:0000259" key="2">
    <source>
        <dbReference type="Pfam" id="PF00675"/>
    </source>
</evidence>
<dbReference type="Proteomes" id="UP000051717">
    <property type="component" value="Unassembled WGS sequence"/>
</dbReference>
<organism evidence="4 5">
    <name type="scientific">candidate division TA06 bacterium SM23_40</name>
    <dbReference type="NCBI Taxonomy" id="1703774"/>
    <lineage>
        <taxon>Bacteria</taxon>
        <taxon>Bacteria division TA06</taxon>
    </lineage>
</organism>